<dbReference type="Ensembl" id="ENSBIXT00000033207.1">
    <property type="protein sequence ID" value="ENSBIXP00000039190.1"/>
    <property type="gene ID" value="ENSBIXG00000023134.1"/>
</dbReference>
<sequence>TLNNYKLTFGSGTTVTVRASK</sequence>
<dbReference type="Ensembl" id="ENSBIXT00005034390.1">
    <property type="protein sequence ID" value="ENSBIXP00005020861.1"/>
    <property type="gene ID" value="ENSBIXG00005023869.1"/>
</dbReference>
<evidence type="ECO:0000313" key="1">
    <source>
        <dbReference type="Ensembl" id="ENSBIXP00005020861.1"/>
    </source>
</evidence>
<name>A0A4W2GU48_BOBOX</name>
<dbReference type="Proteomes" id="UP000429181">
    <property type="component" value="Chromosome 10"/>
</dbReference>
<dbReference type="Proteomes" id="UP000314981">
    <property type="component" value="Chromosome 10"/>
</dbReference>
<reference evidence="2 3" key="1">
    <citation type="submission" date="2018-11" db="EMBL/GenBank/DDBJ databases">
        <title>Haplotype-resolved cattle genomes.</title>
        <authorList>
            <person name="Low W.Y."/>
            <person name="Tearle R."/>
            <person name="Bickhart D.M."/>
            <person name="Rosen B.D."/>
            <person name="Koren S."/>
            <person name="Rhie A."/>
            <person name="Hiendleder S."/>
            <person name="Phillippy A.M."/>
            <person name="Smith T.P.L."/>
            <person name="Williams J.L."/>
        </authorList>
    </citation>
    <scope>NUCLEOTIDE SEQUENCE [LARGE SCALE GENOMIC DNA]</scope>
</reference>
<organism evidence="1 3">
    <name type="scientific">Bos indicus x Bos taurus</name>
    <name type="common">Hybrid cattle</name>
    <dbReference type="NCBI Taxonomy" id="30522"/>
    <lineage>
        <taxon>Eukaryota</taxon>
        <taxon>Metazoa</taxon>
        <taxon>Chordata</taxon>
        <taxon>Craniata</taxon>
        <taxon>Vertebrata</taxon>
        <taxon>Euteleostomi</taxon>
        <taxon>Mammalia</taxon>
        <taxon>Eutheria</taxon>
        <taxon>Laurasiatheria</taxon>
        <taxon>Artiodactyla</taxon>
        <taxon>Ruminantia</taxon>
        <taxon>Pecora</taxon>
        <taxon>Bovidae</taxon>
        <taxon>Bovinae</taxon>
        <taxon>Bos</taxon>
    </lineage>
</organism>
<reference evidence="1" key="2">
    <citation type="submission" date="2025-05" db="UniProtKB">
        <authorList>
            <consortium name="Ensembl"/>
        </authorList>
    </citation>
    <scope>IDENTIFICATION</scope>
</reference>
<proteinExistence type="predicted"/>
<accession>A0A4W2GU48</accession>
<dbReference type="GeneTree" id="ENSGT01110000271730"/>
<evidence type="ECO:0000313" key="2">
    <source>
        <dbReference type="Proteomes" id="UP000314981"/>
    </source>
</evidence>
<keyword evidence="2" id="KW-1185">Reference proteome</keyword>
<protein>
    <submittedName>
        <fullName evidence="1">Uncharacterized protein</fullName>
    </submittedName>
</protein>
<dbReference type="AlphaFoldDB" id="A0A4W2GU48"/>
<evidence type="ECO:0000313" key="3">
    <source>
        <dbReference type="Proteomes" id="UP000429181"/>
    </source>
</evidence>